<dbReference type="SUPFAM" id="SSF51905">
    <property type="entry name" value="FAD/NAD(P)-binding domain"/>
    <property type="match status" value="1"/>
</dbReference>
<dbReference type="EMBL" id="UINC01148879">
    <property type="protein sequence ID" value="SVD41025.1"/>
    <property type="molecule type" value="Genomic_DNA"/>
</dbReference>
<accession>A0A382V4R7</accession>
<organism evidence="2">
    <name type="scientific">marine metagenome</name>
    <dbReference type="NCBI Taxonomy" id="408172"/>
    <lineage>
        <taxon>unclassified sequences</taxon>
        <taxon>metagenomes</taxon>
        <taxon>ecological metagenomes</taxon>
    </lineage>
</organism>
<proteinExistence type="predicted"/>
<dbReference type="PANTHER" id="PTHR42720:SF1">
    <property type="entry name" value="GLYCEROL 3-PHOSPHATE OXIDASE"/>
    <property type="match status" value="1"/>
</dbReference>
<dbReference type="AlphaFoldDB" id="A0A382V4R7"/>
<dbReference type="InterPro" id="IPR052745">
    <property type="entry name" value="G3P_Oxidase/Oxidoreductase"/>
</dbReference>
<gene>
    <name evidence="2" type="ORF">METZ01_LOCUS393879</name>
</gene>
<protein>
    <recommendedName>
        <fullName evidence="1">FAD dependent oxidoreductase domain-containing protein</fullName>
    </recommendedName>
</protein>
<evidence type="ECO:0000313" key="2">
    <source>
        <dbReference type="EMBL" id="SVD41025.1"/>
    </source>
</evidence>
<dbReference type="Gene3D" id="3.50.50.60">
    <property type="entry name" value="FAD/NAD(P)-binding domain"/>
    <property type="match status" value="1"/>
</dbReference>
<reference evidence="2" key="1">
    <citation type="submission" date="2018-05" db="EMBL/GenBank/DDBJ databases">
        <authorList>
            <person name="Lanie J.A."/>
            <person name="Ng W.-L."/>
            <person name="Kazmierczak K.M."/>
            <person name="Andrzejewski T.M."/>
            <person name="Davidsen T.M."/>
            <person name="Wayne K.J."/>
            <person name="Tettelin H."/>
            <person name="Glass J.I."/>
            <person name="Rusch D."/>
            <person name="Podicherti R."/>
            <person name="Tsui H.-C.T."/>
            <person name="Winkler M.E."/>
        </authorList>
    </citation>
    <scope>NUCLEOTIDE SEQUENCE</scope>
</reference>
<dbReference type="InterPro" id="IPR036188">
    <property type="entry name" value="FAD/NAD-bd_sf"/>
</dbReference>
<evidence type="ECO:0000259" key="1">
    <source>
        <dbReference type="Pfam" id="PF01266"/>
    </source>
</evidence>
<dbReference type="InterPro" id="IPR006076">
    <property type="entry name" value="FAD-dep_OxRdtase"/>
</dbReference>
<feature type="domain" description="FAD dependent oxidoreductase" evidence="1">
    <location>
        <begin position="5"/>
        <end position="66"/>
    </location>
</feature>
<dbReference type="Pfam" id="PF01266">
    <property type="entry name" value="DAO"/>
    <property type="match status" value="1"/>
</dbReference>
<feature type="non-terminal residue" evidence="2">
    <location>
        <position position="90"/>
    </location>
</feature>
<dbReference type="PANTHER" id="PTHR42720">
    <property type="entry name" value="GLYCEROL-3-PHOSPHATE DEHYDROGENASE"/>
    <property type="match status" value="1"/>
</dbReference>
<sequence length="90" mass="10202">MRIKVIGAGIFGCCIASELAKSGYEVILIEQDSDIMQRASKLNHNRIHYGFHYPRSARTARQSLDGLITFLLQFKDSIVSGFPNYYMISK</sequence>
<name>A0A382V4R7_9ZZZZ</name>